<feature type="active site" description="For GATase activity" evidence="11">
    <location>
        <position position="2"/>
    </location>
</feature>
<keyword evidence="4 11" id="KW-0028">Amino-acid biosynthesis</keyword>
<proteinExistence type="inferred from homology"/>
<dbReference type="CDD" id="cd01991">
    <property type="entry name" value="Asn_synthase_B_C"/>
    <property type="match status" value="1"/>
</dbReference>
<dbReference type="EMBL" id="CBSY010000181">
    <property type="protein sequence ID" value="CDH20375.1"/>
    <property type="molecule type" value="Genomic_DNA"/>
</dbReference>
<dbReference type="InterPro" id="IPR050795">
    <property type="entry name" value="Asn_Synthetase"/>
</dbReference>
<reference evidence="15" key="1">
    <citation type="submission" date="2013-07" db="EMBL/GenBank/DDBJ databases">
        <title>Sub-species coevolution in mutualistic symbiosis.</title>
        <authorList>
            <person name="Murfin K."/>
            <person name="Klassen J."/>
            <person name="Lee M."/>
            <person name="Forst S."/>
            <person name="Stock P."/>
            <person name="Goodrich-Blair H."/>
        </authorList>
    </citation>
    <scope>NUCLEOTIDE SEQUENCE [LARGE SCALE GENOMIC DNA]</scope>
    <source>
        <strain evidence="15">Kraussei Quebec</strain>
    </source>
</reference>
<evidence type="ECO:0000256" key="10">
    <source>
        <dbReference type="ARBA" id="ARBA00048741"/>
    </source>
</evidence>
<dbReference type="SUPFAM" id="SSF56235">
    <property type="entry name" value="N-terminal nucleophile aminohydrolases (Ntn hydrolases)"/>
    <property type="match status" value="1"/>
</dbReference>
<dbReference type="GO" id="GO:0005829">
    <property type="term" value="C:cytosol"/>
    <property type="evidence" value="ECO:0007669"/>
    <property type="project" value="TreeGrafter"/>
</dbReference>
<comment type="caution">
    <text evidence="15">The sequence shown here is derived from an EMBL/GenBank/DDBJ whole genome shotgun (WGS) entry which is preliminary data.</text>
</comment>
<accession>A0A077P7B9</accession>
<evidence type="ECO:0000256" key="6">
    <source>
        <dbReference type="ARBA" id="ARBA00022840"/>
    </source>
</evidence>
<evidence type="ECO:0000256" key="3">
    <source>
        <dbReference type="ARBA" id="ARBA00022598"/>
    </source>
</evidence>
<dbReference type="OrthoDB" id="9763290at2"/>
<dbReference type="HOGENOM" id="CLU_014658_3_0_6"/>
<keyword evidence="8 11" id="KW-0315">Glutamine amidotransferase</keyword>
<dbReference type="InterPro" id="IPR017932">
    <property type="entry name" value="GATase_2_dom"/>
</dbReference>
<dbReference type="PANTHER" id="PTHR11772:SF2">
    <property type="entry name" value="ASPARAGINE SYNTHETASE [GLUTAMINE-HYDROLYZING]"/>
    <property type="match status" value="1"/>
</dbReference>
<evidence type="ECO:0000256" key="12">
    <source>
        <dbReference type="PIRSR" id="PIRSR001589-2"/>
    </source>
</evidence>
<dbReference type="InterPro" id="IPR014729">
    <property type="entry name" value="Rossmann-like_a/b/a_fold"/>
</dbReference>
<dbReference type="PROSITE" id="PS51278">
    <property type="entry name" value="GATASE_TYPE_2"/>
    <property type="match status" value="1"/>
</dbReference>
<evidence type="ECO:0000256" key="11">
    <source>
        <dbReference type="PIRSR" id="PIRSR001589-1"/>
    </source>
</evidence>
<dbReference type="Gene3D" id="3.40.50.620">
    <property type="entry name" value="HUPs"/>
    <property type="match status" value="1"/>
</dbReference>
<name>A0A077P7B9_XENBV</name>
<dbReference type="Gene3D" id="3.60.20.10">
    <property type="entry name" value="Glutamine Phosphoribosylpyrophosphate, subunit 1, domain 1"/>
    <property type="match status" value="1"/>
</dbReference>
<dbReference type="SUPFAM" id="SSF52402">
    <property type="entry name" value="Adenine nucleotide alpha hydrolases-like"/>
    <property type="match status" value="1"/>
</dbReference>
<evidence type="ECO:0000256" key="1">
    <source>
        <dbReference type="ARBA" id="ARBA00005752"/>
    </source>
</evidence>
<comment type="pathway">
    <text evidence="9">Amino-acid biosynthesis.</text>
</comment>
<keyword evidence="3 15" id="KW-0436">Ligase</keyword>
<evidence type="ECO:0000256" key="8">
    <source>
        <dbReference type="ARBA" id="ARBA00022962"/>
    </source>
</evidence>
<feature type="site" description="Important for beta-aspartyl-AMP intermediate formation" evidence="13">
    <location>
        <position position="340"/>
    </location>
</feature>
<feature type="binding site" evidence="12">
    <location>
        <position position="234"/>
    </location>
    <ligand>
        <name>ATP</name>
        <dbReference type="ChEBI" id="CHEBI:30616"/>
    </ligand>
</feature>
<comment type="similarity">
    <text evidence="1">Belongs to the asparagine synthetase family.</text>
</comment>
<dbReference type="AlphaFoldDB" id="A0A077P7B9"/>
<feature type="domain" description="Glutamine amidotransferase type-2" evidence="14">
    <location>
        <begin position="2"/>
        <end position="185"/>
    </location>
</feature>
<gene>
    <name evidence="15" type="primary">asnB</name>
    <name evidence="15" type="ORF">XBKQ1_2610005</name>
</gene>
<dbReference type="InterPro" id="IPR001962">
    <property type="entry name" value="Asn_synthase"/>
</dbReference>
<dbReference type="EC" id="6.3.5.4" evidence="2"/>
<dbReference type="Proteomes" id="UP000028500">
    <property type="component" value="Unassembled WGS sequence"/>
</dbReference>
<dbReference type="InterPro" id="IPR029055">
    <property type="entry name" value="Ntn_hydrolases_N"/>
</dbReference>
<organism evidence="15 16">
    <name type="scientific">Xenorhabdus bovienii str. kraussei Quebec</name>
    <dbReference type="NCBI Taxonomy" id="1398203"/>
    <lineage>
        <taxon>Bacteria</taxon>
        <taxon>Pseudomonadati</taxon>
        <taxon>Pseudomonadota</taxon>
        <taxon>Gammaproteobacteria</taxon>
        <taxon>Enterobacterales</taxon>
        <taxon>Morganellaceae</taxon>
        <taxon>Xenorhabdus</taxon>
    </lineage>
</organism>
<dbReference type="Pfam" id="PF00733">
    <property type="entry name" value="Asn_synthase"/>
    <property type="match status" value="2"/>
</dbReference>
<evidence type="ECO:0000313" key="15">
    <source>
        <dbReference type="EMBL" id="CDH20375.1"/>
    </source>
</evidence>
<evidence type="ECO:0000256" key="13">
    <source>
        <dbReference type="PIRSR" id="PIRSR001589-3"/>
    </source>
</evidence>
<comment type="catalytic activity">
    <reaction evidence="10">
        <text>L-aspartate + L-glutamine + ATP + H2O = L-asparagine + L-glutamate + AMP + diphosphate + H(+)</text>
        <dbReference type="Rhea" id="RHEA:12228"/>
        <dbReference type="ChEBI" id="CHEBI:15377"/>
        <dbReference type="ChEBI" id="CHEBI:15378"/>
        <dbReference type="ChEBI" id="CHEBI:29985"/>
        <dbReference type="ChEBI" id="CHEBI:29991"/>
        <dbReference type="ChEBI" id="CHEBI:30616"/>
        <dbReference type="ChEBI" id="CHEBI:33019"/>
        <dbReference type="ChEBI" id="CHEBI:58048"/>
        <dbReference type="ChEBI" id="CHEBI:58359"/>
        <dbReference type="ChEBI" id="CHEBI:456215"/>
        <dbReference type="EC" id="6.3.5.4"/>
    </reaction>
</comment>
<evidence type="ECO:0000259" key="14">
    <source>
        <dbReference type="PROSITE" id="PS51278"/>
    </source>
</evidence>
<feature type="binding site" evidence="12">
    <location>
        <position position="97"/>
    </location>
    <ligand>
        <name>L-glutamine</name>
        <dbReference type="ChEBI" id="CHEBI:58359"/>
    </ligand>
</feature>
<keyword evidence="7 11" id="KW-0061">Asparagine biosynthesis</keyword>
<dbReference type="CDD" id="cd00712">
    <property type="entry name" value="AsnB"/>
    <property type="match status" value="1"/>
</dbReference>
<dbReference type="InterPro" id="IPR033738">
    <property type="entry name" value="AsnB_N"/>
</dbReference>
<keyword evidence="6 12" id="KW-0067">ATP-binding</keyword>
<evidence type="ECO:0000256" key="5">
    <source>
        <dbReference type="ARBA" id="ARBA00022741"/>
    </source>
</evidence>
<evidence type="ECO:0000256" key="2">
    <source>
        <dbReference type="ARBA" id="ARBA00012737"/>
    </source>
</evidence>
<dbReference type="Pfam" id="PF13537">
    <property type="entry name" value="GATase_7"/>
    <property type="match status" value="1"/>
</dbReference>
<dbReference type="PIRSF" id="PIRSF001589">
    <property type="entry name" value="Asn_synthetase_glu-h"/>
    <property type="match status" value="1"/>
</dbReference>
<feature type="binding site" evidence="12">
    <location>
        <begin position="338"/>
        <end position="339"/>
    </location>
    <ligand>
        <name>ATP</name>
        <dbReference type="ChEBI" id="CHEBI:30616"/>
    </ligand>
</feature>
<evidence type="ECO:0000256" key="7">
    <source>
        <dbReference type="ARBA" id="ARBA00022888"/>
    </source>
</evidence>
<keyword evidence="16" id="KW-1185">Reference proteome</keyword>
<dbReference type="GO" id="GO:0006529">
    <property type="term" value="P:asparagine biosynthetic process"/>
    <property type="evidence" value="ECO:0007669"/>
    <property type="project" value="UniProtKB-KW"/>
</dbReference>
<evidence type="ECO:0000256" key="9">
    <source>
        <dbReference type="ARBA" id="ARBA00029440"/>
    </source>
</evidence>
<dbReference type="GO" id="GO:0005524">
    <property type="term" value="F:ATP binding"/>
    <property type="evidence" value="ECO:0007669"/>
    <property type="project" value="UniProtKB-KW"/>
</dbReference>
<sequence>MCGIAGIIGNNPSKKTLVEILSKIEHRGDKQNFSEVFTNNKLAVGTNRLAIVDEEKGKQPKFSECGRYVGVLDGKIYNHVELKNELATTFNFKSDCDTEVCLYAYIKWGKEAVKKLRGMWAFFIYDLKSNNWVVARDPVGIKPFYYSLNHDYLYFCSEVKGIANLDHLEYIKELKPGHFLTKSGEEKFYELNFFKGIESKFVNNDFDALAKVRDELYSCVARMIPNDTKSIACLLSGGIDSSIITKVANDLHPGKVIAYTFTYDETQSPDLKAAKKLTDTLGIPLRIVRADYEKLKDFYLNKAVSVIETFESPLVRNATSYNYLCKRVSKDGFKWCLSGEGADELFGGYDYFKKLPHDQQDEAIETSLKLIHKSYLKMCDRSSMAARLEIRVPYMEQTLIDLVSQLPSNYRIRGTTDKWLLRNMFNDNQLKNIYLKPKLGMNVGAGAGSNDKMEGVFYRAIIHEYENRPERYKSDMELASSLSQEYSLDLKDLEEVFLFARFAENNYTKLTNSSKRLQLNTSYVNKR</sequence>
<protein>
    <recommendedName>
        <fullName evidence="2">asparagine synthase (glutamine-hydrolyzing)</fullName>
        <ecNumber evidence="2">6.3.5.4</ecNumber>
    </recommendedName>
</protein>
<evidence type="ECO:0000313" key="16">
    <source>
        <dbReference type="Proteomes" id="UP000028500"/>
    </source>
</evidence>
<dbReference type="RefSeq" id="WP_038249509.1">
    <property type="nucleotide sequence ID" value="NZ_CAWLZI010000244.1"/>
</dbReference>
<dbReference type="GO" id="GO:0004066">
    <property type="term" value="F:asparagine synthase (glutamine-hydrolyzing) activity"/>
    <property type="evidence" value="ECO:0007669"/>
    <property type="project" value="UniProtKB-EC"/>
</dbReference>
<evidence type="ECO:0000256" key="4">
    <source>
        <dbReference type="ARBA" id="ARBA00022605"/>
    </source>
</evidence>
<dbReference type="PANTHER" id="PTHR11772">
    <property type="entry name" value="ASPARAGINE SYNTHETASE"/>
    <property type="match status" value="1"/>
</dbReference>
<dbReference type="InterPro" id="IPR006426">
    <property type="entry name" value="Asn_synth_AEB"/>
</dbReference>
<keyword evidence="5 12" id="KW-0547">Nucleotide-binding</keyword>